<feature type="domain" description="Hemerythrin-like" evidence="1">
    <location>
        <begin position="4"/>
        <end position="135"/>
    </location>
</feature>
<dbReference type="InterPro" id="IPR012312">
    <property type="entry name" value="Hemerythrin-like"/>
</dbReference>
<accession>A0A3B0UVC9</accession>
<dbReference type="Gene3D" id="1.20.120.520">
    <property type="entry name" value="nmb1532 protein domain like"/>
    <property type="match status" value="1"/>
</dbReference>
<proteinExistence type="predicted"/>
<organism evidence="2">
    <name type="scientific">hydrothermal vent metagenome</name>
    <dbReference type="NCBI Taxonomy" id="652676"/>
    <lineage>
        <taxon>unclassified sequences</taxon>
        <taxon>metagenomes</taxon>
        <taxon>ecological metagenomes</taxon>
    </lineage>
</organism>
<sequence>MGNIDKLKQHHIDIKKIAEDMYGHLDEKALSRNATEVRSLMTSVGGKLLVHLSGENSNVYPPLLASEDPAVKATAEKFQKEIEEVKAALASYTGNWPTAASIEGKPAEFIDETKKVFALLTERMAREDKELYTLLPAEDAQPQ</sequence>
<evidence type="ECO:0000313" key="2">
    <source>
        <dbReference type="EMBL" id="VAW34941.1"/>
    </source>
</evidence>
<name>A0A3B0UVC9_9ZZZZ</name>
<protein>
    <recommendedName>
        <fullName evidence="1">Hemerythrin-like domain-containing protein</fullName>
    </recommendedName>
</protein>
<reference evidence="2" key="1">
    <citation type="submission" date="2018-06" db="EMBL/GenBank/DDBJ databases">
        <authorList>
            <person name="Zhirakovskaya E."/>
        </authorList>
    </citation>
    <scope>NUCLEOTIDE SEQUENCE</scope>
</reference>
<evidence type="ECO:0000259" key="1">
    <source>
        <dbReference type="Pfam" id="PF01814"/>
    </source>
</evidence>
<dbReference type="Pfam" id="PF01814">
    <property type="entry name" value="Hemerythrin"/>
    <property type="match status" value="1"/>
</dbReference>
<dbReference type="EMBL" id="UOEZ01000014">
    <property type="protein sequence ID" value="VAW34941.1"/>
    <property type="molecule type" value="Genomic_DNA"/>
</dbReference>
<dbReference type="AlphaFoldDB" id="A0A3B0UVC9"/>
<gene>
    <name evidence="2" type="ORF">MNBD_DELTA02-869</name>
</gene>